<evidence type="ECO:0000259" key="2">
    <source>
        <dbReference type="Pfam" id="PF26012"/>
    </source>
</evidence>
<protein>
    <recommendedName>
        <fullName evidence="5">Membrane fusion protein</fullName>
    </recommendedName>
</protein>
<comment type="caution">
    <text evidence="4">The sequence shown here is derived from an EMBL/GenBank/DDBJ whole genome shotgun (WGS) entry which is preliminary data.</text>
</comment>
<accession>A0A645BE77</accession>
<evidence type="ECO:0000256" key="1">
    <source>
        <dbReference type="SAM" id="Phobius"/>
    </source>
</evidence>
<evidence type="ECO:0000259" key="3">
    <source>
        <dbReference type="Pfam" id="PF26018"/>
    </source>
</evidence>
<sequence>MNITRFLKGVFGVILSIFIIIYLFVQFSTTFSYEFVTEHAGINTVQKTLDTVGYFARSEVYVNAPSQGVLYYDVNEGERVGKDQTVVEVYSSNDAMNLQKQIRELDNKISILEESLITNGYVTTDITKIDTKITDLITEINRSATSDKLEKAISCEKPLLTTMNKRMLITKETDFEAKINALKAQKDSLAAGLAANPSAKTSIKTENSGFFTAITDGYETVFTPDIIDKLTVDGFLALTKSKKDVPQNVAGKIVTDYEWYILCPVTKREASDMETGISYGILFPYSDDAEVKANLVKKLIQTNTDTVVLVFKSEYVPAGFSYERMQQARIIKSTYTGLQIPKNALRLVDGKQGVYILSGNTVMFRSTKIIYETDNYYLVEMTENNALNNELSLYDSVIVKGKDLFEGKVVD</sequence>
<reference evidence="4" key="1">
    <citation type="submission" date="2019-08" db="EMBL/GenBank/DDBJ databases">
        <authorList>
            <person name="Kucharzyk K."/>
            <person name="Murdoch R.W."/>
            <person name="Higgins S."/>
            <person name="Loffler F."/>
        </authorList>
    </citation>
    <scope>NUCLEOTIDE SEQUENCE</scope>
</reference>
<keyword evidence="1" id="KW-0812">Transmembrane</keyword>
<gene>
    <name evidence="4" type="ORF">SDC9_110621</name>
</gene>
<evidence type="ECO:0000313" key="4">
    <source>
        <dbReference type="EMBL" id="MPM63739.1"/>
    </source>
</evidence>
<proteinExistence type="predicted"/>
<keyword evidence="1" id="KW-0472">Membrane</keyword>
<organism evidence="4">
    <name type="scientific">bioreactor metagenome</name>
    <dbReference type="NCBI Taxonomy" id="1076179"/>
    <lineage>
        <taxon>unclassified sequences</taxon>
        <taxon>metagenomes</taxon>
        <taxon>ecological metagenomes</taxon>
    </lineage>
</organism>
<name>A0A645BE77_9ZZZZ</name>
<feature type="domain" description="RND related alpha-helical hairpin" evidence="2">
    <location>
        <begin position="97"/>
        <end position="194"/>
    </location>
</feature>
<feature type="domain" description="RND related barrel-sandwich hybrid" evidence="3">
    <location>
        <begin position="60"/>
        <end position="241"/>
    </location>
</feature>
<dbReference type="Pfam" id="PF26018">
    <property type="entry name" value="BSH_RND_rel"/>
    <property type="match status" value="1"/>
</dbReference>
<dbReference type="EMBL" id="VSSQ01019577">
    <property type="protein sequence ID" value="MPM63739.1"/>
    <property type="molecule type" value="Genomic_DNA"/>
</dbReference>
<dbReference type="InterPro" id="IPR058728">
    <property type="entry name" value="HH_RND-rel"/>
</dbReference>
<keyword evidence="1" id="KW-1133">Transmembrane helix</keyword>
<evidence type="ECO:0008006" key="5">
    <source>
        <dbReference type="Google" id="ProtNLM"/>
    </source>
</evidence>
<feature type="transmembrane region" description="Helical" evidence="1">
    <location>
        <begin position="6"/>
        <end position="25"/>
    </location>
</feature>
<dbReference type="Pfam" id="PF26012">
    <property type="entry name" value="HH_RND_rel"/>
    <property type="match status" value="1"/>
</dbReference>
<dbReference type="AlphaFoldDB" id="A0A645BE77"/>
<dbReference type="InterPro" id="IPR058709">
    <property type="entry name" value="BSH_RND-rel"/>
</dbReference>